<evidence type="ECO:0000313" key="1">
    <source>
        <dbReference type="EMBL" id="RAQ96766.1"/>
    </source>
</evidence>
<name>A0A328VGA3_9CHLR</name>
<dbReference type="RefSeq" id="WP_112430609.1">
    <property type="nucleotide sequence ID" value="NZ_MCIF01000002.1"/>
</dbReference>
<keyword evidence="2" id="KW-1185">Reference proteome</keyword>
<sequence length="111" mass="12320">MISPRSTAVIFVLLLVAILSLACISPLALFNPTVTQGPGVEHADGKIVAIQQADMSFVLQTASGQRLRFLCVERCRLALQHMERHLREKAHTDVYYYPQTTGKPPIAFQVD</sequence>
<dbReference type="Proteomes" id="UP000248706">
    <property type="component" value="Unassembled WGS sequence"/>
</dbReference>
<organism evidence="1 2">
    <name type="scientific">Thermogemmatispora tikiterensis</name>
    <dbReference type="NCBI Taxonomy" id="1825093"/>
    <lineage>
        <taxon>Bacteria</taxon>
        <taxon>Bacillati</taxon>
        <taxon>Chloroflexota</taxon>
        <taxon>Ktedonobacteria</taxon>
        <taxon>Thermogemmatisporales</taxon>
        <taxon>Thermogemmatisporaceae</taxon>
        <taxon>Thermogemmatispora</taxon>
    </lineage>
</organism>
<dbReference type="AlphaFoldDB" id="A0A328VGA3"/>
<comment type="caution">
    <text evidence="1">The sequence shown here is derived from an EMBL/GenBank/DDBJ whole genome shotgun (WGS) entry which is preliminary data.</text>
</comment>
<dbReference type="PROSITE" id="PS51257">
    <property type="entry name" value="PROKAR_LIPOPROTEIN"/>
    <property type="match status" value="1"/>
</dbReference>
<protein>
    <submittedName>
        <fullName evidence="1">Uncharacterized protein</fullName>
    </submittedName>
</protein>
<evidence type="ECO:0000313" key="2">
    <source>
        <dbReference type="Proteomes" id="UP000248706"/>
    </source>
</evidence>
<dbReference type="OrthoDB" id="166099at2"/>
<gene>
    <name evidence="1" type="ORF">A4R35_14585</name>
</gene>
<accession>A0A328VGA3</accession>
<reference evidence="1 2" key="1">
    <citation type="submission" date="2016-08" db="EMBL/GenBank/DDBJ databases">
        <title>Analysis of Carbohydrate Active Enzymes in Thermogemmatispora T81 Reveals Carbohydrate Degradation Ability.</title>
        <authorList>
            <person name="Tomazini A."/>
            <person name="Lal S."/>
            <person name="Stott M."/>
            <person name="Henrissat B."/>
            <person name="Polikarpov I."/>
            <person name="Sparling R."/>
            <person name="Levin D.B."/>
        </authorList>
    </citation>
    <scope>NUCLEOTIDE SEQUENCE [LARGE SCALE GENOMIC DNA]</scope>
    <source>
        <strain evidence="1 2">T81</strain>
    </source>
</reference>
<proteinExistence type="predicted"/>
<dbReference type="EMBL" id="MCIF01000002">
    <property type="protein sequence ID" value="RAQ96766.1"/>
    <property type="molecule type" value="Genomic_DNA"/>
</dbReference>